<sequence>MMLLKTCHPGQHKGDSAVTSKFEEINEAYKVLINPDKRLKYDLTGKYEIDEYILWECLARFKGMIVTCNELGISHTPIC</sequence>
<dbReference type="AlphaFoldDB" id="A0A6P5WXC6"/>
<name>A0A6P5WXC6_DURZI</name>
<dbReference type="KEGG" id="dzi:111277980"/>
<keyword evidence="2" id="KW-1185">Reference proteome</keyword>
<dbReference type="GO" id="GO:0005737">
    <property type="term" value="C:cytoplasm"/>
    <property type="evidence" value="ECO:0007669"/>
    <property type="project" value="TreeGrafter"/>
</dbReference>
<dbReference type="Proteomes" id="UP000515121">
    <property type="component" value="Unplaced"/>
</dbReference>
<feature type="domain" description="J" evidence="1">
    <location>
        <begin position="1"/>
        <end position="45"/>
    </location>
</feature>
<evidence type="ECO:0000313" key="3">
    <source>
        <dbReference type="RefSeq" id="XP_022720161.1"/>
    </source>
</evidence>
<dbReference type="PROSITE" id="PS50076">
    <property type="entry name" value="DNAJ_2"/>
    <property type="match status" value="1"/>
</dbReference>
<evidence type="ECO:0000313" key="2">
    <source>
        <dbReference type="Proteomes" id="UP000515121"/>
    </source>
</evidence>
<dbReference type="GeneID" id="111277980"/>
<dbReference type="RefSeq" id="XP_022720161.1">
    <property type="nucleotide sequence ID" value="XM_022864426.1"/>
</dbReference>
<dbReference type="OrthoDB" id="10250354at2759"/>
<dbReference type="InterPro" id="IPR001623">
    <property type="entry name" value="DnaJ_domain"/>
</dbReference>
<dbReference type="PANTHER" id="PTHR45504:SF2">
    <property type="entry name" value="OS02G0693200 PROTEIN"/>
    <property type="match status" value="1"/>
</dbReference>
<gene>
    <name evidence="3" type="primary">LOC111277980</name>
</gene>
<dbReference type="CDD" id="cd06257">
    <property type="entry name" value="DnaJ"/>
    <property type="match status" value="1"/>
</dbReference>
<proteinExistence type="predicted"/>
<dbReference type="Gene3D" id="1.10.287.110">
    <property type="entry name" value="DnaJ domain"/>
    <property type="match status" value="1"/>
</dbReference>
<dbReference type="InterPro" id="IPR036869">
    <property type="entry name" value="J_dom_sf"/>
</dbReference>
<evidence type="ECO:0000259" key="1">
    <source>
        <dbReference type="PROSITE" id="PS50076"/>
    </source>
</evidence>
<dbReference type="Pfam" id="PF00226">
    <property type="entry name" value="DnaJ"/>
    <property type="match status" value="1"/>
</dbReference>
<accession>A0A6P5WXC6</accession>
<dbReference type="PANTHER" id="PTHR45504">
    <property type="entry name" value="CHAPERONE DNAJ-DOMAIN SUPERFAMILY PROTEIN"/>
    <property type="match status" value="1"/>
</dbReference>
<dbReference type="SUPFAM" id="SSF46565">
    <property type="entry name" value="Chaperone J-domain"/>
    <property type="match status" value="1"/>
</dbReference>
<reference evidence="3" key="1">
    <citation type="submission" date="2025-08" db="UniProtKB">
        <authorList>
            <consortium name="RefSeq"/>
        </authorList>
    </citation>
    <scope>IDENTIFICATION</scope>
    <source>
        <tissue evidence="3">Fruit stalk</tissue>
    </source>
</reference>
<organism evidence="2 3">
    <name type="scientific">Durio zibethinus</name>
    <name type="common">Durian</name>
    <dbReference type="NCBI Taxonomy" id="66656"/>
    <lineage>
        <taxon>Eukaryota</taxon>
        <taxon>Viridiplantae</taxon>
        <taxon>Streptophyta</taxon>
        <taxon>Embryophyta</taxon>
        <taxon>Tracheophyta</taxon>
        <taxon>Spermatophyta</taxon>
        <taxon>Magnoliopsida</taxon>
        <taxon>eudicotyledons</taxon>
        <taxon>Gunneridae</taxon>
        <taxon>Pentapetalae</taxon>
        <taxon>rosids</taxon>
        <taxon>malvids</taxon>
        <taxon>Malvales</taxon>
        <taxon>Malvaceae</taxon>
        <taxon>Helicteroideae</taxon>
        <taxon>Durio</taxon>
    </lineage>
</organism>
<dbReference type="GO" id="GO:0005634">
    <property type="term" value="C:nucleus"/>
    <property type="evidence" value="ECO:0007669"/>
    <property type="project" value="TreeGrafter"/>
</dbReference>
<protein>
    <submittedName>
        <fullName evidence="3">Uncharacterized protein LOC111277980</fullName>
    </submittedName>
</protein>